<protein>
    <recommendedName>
        <fullName evidence="2">AB hydrolase-1 domain-containing protein</fullName>
    </recommendedName>
</protein>
<keyword evidence="1" id="KW-1133">Transmembrane helix</keyword>
<dbReference type="RefSeq" id="WP_201363332.1">
    <property type="nucleotide sequence ID" value="NZ_BNJJ01000010.1"/>
</dbReference>
<reference evidence="3 4" key="1">
    <citation type="journal article" date="2021" name="Int. J. Syst. Evol. Microbiol.">
        <title>Reticulibacter mediterranei gen. nov., sp. nov., within the new family Reticulibacteraceae fam. nov., and Ktedonospora formicarum gen. nov., sp. nov., Ktedonobacter robiniae sp. nov., Dictyobacter formicarum sp. nov. and Dictyobacter arantiisoli sp. nov., belonging to the class Ktedonobacteria.</title>
        <authorList>
            <person name="Yabe S."/>
            <person name="Zheng Y."/>
            <person name="Wang C.M."/>
            <person name="Sakai Y."/>
            <person name="Abe K."/>
            <person name="Yokota A."/>
            <person name="Donadio S."/>
            <person name="Cavaletti L."/>
            <person name="Monciardini P."/>
        </authorList>
    </citation>
    <scope>NUCLEOTIDE SEQUENCE [LARGE SCALE GENOMIC DNA]</scope>
    <source>
        <strain evidence="3 4">SOSP1-9</strain>
    </source>
</reference>
<keyword evidence="4" id="KW-1185">Reference proteome</keyword>
<dbReference type="InterPro" id="IPR000073">
    <property type="entry name" value="AB_hydrolase_1"/>
</dbReference>
<evidence type="ECO:0000313" key="3">
    <source>
        <dbReference type="EMBL" id="GHO85689.1"/>
    </source>
</evidence>
<dbReference type="PRINTS" id="PR00111">
    <property type="entry name" value="ABHYDROLASE"/>
</dbReference>
<dbReference type="SUPFAM" id="SSF53474">
    <property type="entry name" value="alpha/beta-Hydrolases"/>
    <property type="match status" value="1"/>
</dbReference>
<dbReference type="EMBL" id="BNJJ01000010">
    <property type="protein sequence ID" value="GHO85689.1"/>
    <property type="molecule type" value="Genomic_DNA"/>
</dbReference>
<dbReference type="PANTHER" id="PTHR46438">
    <property type="entry name" value="ALPHA/BETA-HYDROLASES SUPERFAMILY PROTEIN"/>
    <property type="match status" value="1"/>
</dbReference>
<evidence type="ECO:0000259" key="2">
    <source>
        <dbReference type="Pfam" id="PF12697"/>
    </source>
</evidence>
<dbReference type="Pfam" id="PF12697">
    <property type="entry name" value="Abhydrolase_6"/>
    <property type="match status" value="1"/>
</dbReference>
<dbReference type="Proteomes" id="UP000635565">
    <property type="component" value="Unassembled WGS sequence"/>
</dbReference>
<evidence type="ECO:0000256" key="1">
    <source>
        <dbReference type="SAM" id="Phobius"/>
    </source>
</evidence>
<feature type="domain" description="AB hydrolase-1" evidence="2">
    <location>
        <begin position="76"/>
        <end position="326"/>
    </location>
</feature>
<organism evidence="3 4">
    <name type="scientific">Dictyobacter formicarum</name>
    <dbReference type="NCBI Taxonomy" id="2778368"/>
    <lineage>
        <taxon>Bacteria</taxon>
        <taxon>Bacillati</taxon>
        <taxon>Chloroflexota</taxon>
        <taxon>Ktedonobacteria</taxon>
        <taxon>Ktedonobacterales</taxon>
        <taxon>Dictyobacteraceae</taxon>
        <taxon>Dictyobacter</taxon>
    </lineage>
</organism>
<feature type="transmembrane region" description="Helical" evidence="1">
    <location>
        <begin position="12"/>
        <end position="37"/>
    </location>
</feature>
<comment type="caution">
    <text evidence="3">The sequence shown here is derived from an EMBL/GenBank/DDBJ whole genome shotgun (WGS) entry which is preliminary data.</text>
</comment>
<keyword evidence="1" id="KW-0472">Membrane</keyword>
<dbReference type="InterPro" id="IPR029058">
    <property type="entry name" value="AB_hydrolase_fold"/>
</dbReference>
<keyword evidence="1" id="KW-0812">Transmembrane</keyword>
<dbReference type="Gene3D" id="3.40.50.1820">
    <property type="entry name" value="alpha/beta hydrolase"/>
    <property type="match status" value="1"/>
</dbReference>
<evidence type="ECO:0000313" key="4">
    <source>
        <dbReference type="Proteomes" id="UP000635565"/>
    </source>
</evidence>
<accession>A0ABQ3VJ26</accession>
<proteinExistence type="predicted"/>
<sequence>MLLKEVEVRRGVASWIGPLMGSAIGLGLMAVGAGTLYQALSEAQEQRRYPPPGTLADVGGHRLHYLDMGKGGPTVILDSGLGCSMLDWCYIQPEVARFTRVCAYDRAGYGWSEPGPKPRSAQRIVDELLTLLTRANIPGPYILVGHSLGGLHMQLFARQHPELVAGVVLVDASPFDQRQRVPGPARKKWLLQQLRWQLFCWSSPLLARLGIVRIQKRLQRPKTGPSRYPSTVQPIAEALRLRSSAFDWTLGEARAIERSEAELRAAPAFPLVPLIVLAAGNSSSGTLQQLWLQLQTEQAQLSPESSLRIINQSGHFIQINQPTSVIQAIRDIVVMYEHRHSDKCTTRRYGP</sequence>
<gene>
    <name evidence="3" type="ORF">KSZ_36950</name>
</gene>
<name>A0ABQ3VJ26_9CHLR</name>